<dbReference type="EMBL" id="CP036272">
    <property type="protein sequence ID" value="QDT58109.1"/>
    <property type="molecule type" value="Genomic_DNA"/>
</dbReference>
<evidence type="ECO:0000313" key="1">
    <source>
        <dbReference type="EMBL" id="QDT58109.1"/>
    </source>
</evidence>
<accession>A0A517SPT4</accession>
<proteinExistence type="predicted"/>
<reference evidence="1 2" key="1">
    <citation type="submission" date="2019-02" db="EMBL/GenBank/DDBJ databases">
        <title>Deep-cultivation of Planctomycetes and their phenomic and genomic characterization uncovers novel biology.</title>
        <authorList>
            <person name="Wiegand S."/>
            <person name="Jogler M."/>
            <person name="Boedeker C."/>
            <person name="Pinto D."/>
            <person name="Vollmers J."/>
            <person name="Rivas-Marin E."/>
            <person name="Kohn T."/>
            <person name="Peeters S.H."/>
            <person name="Heuer A."/>
            <person name="Rast P."/>
            <person name="Oberbeckmann S."/>
            <person name="Bunk B."/>
            <person name="Jeske O."/>
            <person name="Meyerdierks A."/>
            <person name="Storesund J.E."/>
            <person name="Kallscheuer N."/>
            <person name="Luecker S."/>
            <person name="Lage O.M."/>
            <person name="Pohl T."/>
            <person name="Merkel B.J."/>
            <person name="Hornburger P."/>
            <person name="Mueller R.-W."/>
            <person name="Bruemmer F."/>
            <person name="Labrenz M."/>
            <person name="Spormann A.M."/>
            <person name="Op den Camp H."/>
            <person name="Overmann J."/>
            <person name="Amann R."/>
            <person name="Jetten M.S.M."/>
            <person name="Mascher T."/>
            <person name="Medema M.H."/>
            <person name="Devos D.P."/>
            <person name="Kaster A.-K."/>
            <person name="Ovreas L."/>
            <person name="Rohde M."/>
            <person name="Galperin M.Y."/>
            <person name="Jogler C."/>
        </authorList>
    </citation>
    <scope>NUCLEOTIDE SEQUENCE [LARGE SCALE GENOMIC DNA]</scope>
    <source>
        <strain evidence="1 2">SV_7m_r</strain>
    </source>
</reference>
<gene>
    <name evidence="1" type="ORF">SV7mr_05980</name>
</gene>
<sequence>MRHPRIPVENRRVLPKIGCKRRPWSDAANERTSGGPSRYGMNHAEAMRGLSSLLTAPAVAVDLNRRFWNS</sequence>
<evidence type="ECO:0000313" key="2">
    <source>
        <dbReference type="Proteomes" id="UP000315003"/>
    </source>
</evidence>
<dbReference type="AlphaFoldDB" id="A0A517SPT4"/>
<organism evidence="1 2">
    <name type="scientific">Stieleria bergensis</name>
    <dbReference type="NCBI Taxonomy" id="2528025"/>
    <lineage>
        <taxon>Bacteria</taxon>
        <taxon>Pseudomonadati</taxon>
        <taxon>Planctomycetota</taxon>
        <taxon>Planctomycetia</taxon>
        <taxon>Pirellulales</taxon>
        <taxon>Pirellulaceae</taxon>
        <taxon>Stieleria</taxon>
    </lineage>
</organism>
<protein>
    <submittedName>
        <fullName evidence="1">Uncharacterized protein</fullName>
    </submittedName>
</protein>
<name>A0A517SPT4_9BACT</name>
<keyword evidence="2" id="KW-1185">Reference proteome</keyword>
<dbReference type="Proteomes" id="UP000315003">
    <property type="component" value="Chromosome"/>
</dbReference>